<dbReference type="Proteomes" id="UP001216390">
    <property type="component" value="Chromosome"/>
</dbReference>
<evidence type="ECO:0000256" key="9">
    <source>
        <dbReference type="HAMAP-Rule" id="MF_00082"/>
    </source>
</evidence>
<dbReference type="GO" id="GO:0005737">
    <property type="term" value="C:cytoplasm"/>
    <property type="evidence" value="ECO:0007669"/>
    <property type="project" value="UniProtKB-SubCell"/>
</dbReference>
<dbReference type="PRINTS" id="PR00474">
    <property type="entry name" value="GLU5KINASE"/>
</dbReference>
<keyword evidence="5 9" id="KW-0547">Nucleotide-binding</keyword>
<evidence type="ECO:0000259" key="10">
    <source>
        <dbReference type="Pfam" id="PF00696"/>
    </source>
</evidence>
<dbReference type="FunFam" id="3.40.1160.10:FF:000004">
    <property type="entry name" value="Acetylglutamate kinase"/>
    <property type="match status" value="1"/>
</dbReference>
<evidence type="ECO:0000256" key="7">
    <source>
        <dbReference type="ARBA" id="ARBA00022840"/>
    </source>
</evidence>
<name>A0AAE9Y381_9ACTN</name>
<feature type="site" description="Transition state stabilizer" evidence="9">
    <location>
        <position position="254"/>
    </location>
</feature>
<keyword evidence="7 9" id="KW-0067">ATP-binding</keyword>
<feature type="binding site" evidence="9">
    <location>
        <position position="99"/>
    </location>
    <ligand>
        <name>substrate</name>
    </ligand>
</feature>
<comment type="pathway">
    <text evidence="1 9">Amino-acid biosynthesis; L-arginine biosynthesis; N(2)-acetyl-L-ornithine from L-glutamate: step 2/4.</text>
</comment>
<dbReference type="EC" id="2.7.2.8" evidence="9"/>
<dbReference type="GO" id="GO:0003991">
    <property type="term" value="F:acetylglutamate kinase activity"/>
    <property type="evidence" value="ECO:0007669"/>
    <property type="project" value="UniProtKB-UniRule"/>
</dbReference>
<comment type="similarity">
    <text evidence="9">Belongs to the acetylglutamate kinase family. ArgB subfamily.</text>
</comment>
<protein>
    <recommendedName>
        <fullName evidence="9">Acetylglutamate kinase</fullName>
        <ecNumber evidence="9">2.7.2.8</ecNumber>
    </recommendedName>
    <alternativeName>
        <fullName evidence="9">N-acetyl-L-glutamate 5-phosphotransferase</fullName>
    </alternativeName>
    <alternativeName>
        <fullName evidence="9">NAG kinase</fullName>
        <shortName evidence="9">NAGK</shortName>
    </alternativeName>
</protein>
<dbReference type="InterPro" id="IPR004662">
    <property type="entry name" value="AcgluKinase_fam"/>
</dbReference>
<evidence type="ECO:0000256" key="5">
    <source>
        <dbReference type="ARBA" id="ARBA00022741"/>
    </source>
</evidence>
<dbReference type="SUPFAM" id="SSF53633">
    <property type="entry name" value="Carbamate kinase-like"/>
    <property type="match status" value="1"/>
</dbReference>
<dbReference type="InterPro" id="IPR037528">
    <property type="entry name" value="ArgB"/>
</dbReference>
<proteinExistence type="inferred from homology"/>
<organism evidence="11 12">
    <name type="scientific">Iamia majanohamensis</name>
    <dbReference type="NCBI Taxonomy" id="467976"/>
    <lineage>
        <taxon>Bacteria</taxon>
        <taxon>Bacillati</taxon>
        <taxon>Actinomycetota</taxon>
        <taxon>Acidimicrobiia</taxon>
        <taxon>Acidimicrobiales</taxon>
        <taxon>Iamiaceae</taxon>
        <taxon>Iamia</taxon>
    </lineage>
</organism>
<keyword evidence="2 9" id="KW-0055">Arginine biosynthesis</keyword>
<evidence type="ECO:0000313" key="12">
    <source>
        <dbReference type="Proteomes" id="UP001216390"/>
    </source>
</evidence>
<dbReference type="AlphaFoldDB" id="A0AAE9Y381"/>
<feature type="domain" description="Aspartate/glutamate/uridylate kinase" evidence="10">
    <location>
        <begin position="38"/>
        <end position="272"/>
    </location>
</feature>
<evidence type="ECO:0000256" key="2">
    <source>
        <dbReference type="ARBA" id="ARBA00022571"/>
    </source>
</evidence>
<comment type="subcellular location">
    <subcellularLocation>
        <location evidence="9">Cytoplasm</location>
    </subcellularLocation>
</comment>
<feature type="binding site" evidence="9">
    <location>
        <begin position="77"/>
        <end position="78"/>
    </location>
    <ligand>
        <name>substrate</name>
    </ligand>
</feature>
<keyword evidence="4 9" id="KW-0808">Transferase</keyword>
<dbReference type="EMBL" id="CP116942">
    <property type="protein sequence ID" value="WCO65112.1"/>
    <property type="molecule type" value="Genomic_DNA"/>
</dbReference>
<keyword evidence="9" id="KW-0963">Cytoplasm</keyword>
<keyword evidence="12" id="KW-1185">Reference proteome</keyword>
<dbReference type="KEGG" id="ima:PO878_11445"/>
<dbReference type="InterPro" id="IPR041727">
    <property type="entry name" value="NAGK-C"/>
</dbReference>
<dbReference type="InterPro" id="IPR001048">
    <property type="entry name" value="Asp/Glu/Uridylate_kinase"/>
</dbReference>
<keyword evidence="3 9" id="KW-0028">Amino-acid biosynthesis</keyword>
<feature type="site" description="Transition state stabilizer" evidence="9">
    <location>
        <position position="42"/>
    </location>
</feature>
<evidence type="ECO:0000256" key="8">
    <source>
        <dbReference type="ARBA" id="ARBA00048141"/>
    </source>
</evidence>
<dbReference type="HAMAP" id="MF_00082">
    <property type="entry name" value="ArgB"/>
    <property type="match status" value="1"/>
</dbReference>
<dbReference type="CDD" id="cd04250">
    <property type="entry name" value="AAK_NAGK-C"/>
    <property type="match status" value="1"/>
</dbReference>
<dbReference type="PANTHER" id="PTHR23342">
    <property type="entry name" value="N-ACETYLGLUTAMATE SYNTHASE"/>
    <property type="match status" value="1"/>
</dbReference>
<dbReference type="GO" id="GO:0042450">
    <property type="term" value="P:L-arginine biosynthetic process via ornithine"/>
    <property type="evidence" value="ECO:0007669"/>
    <property type="project" value="UniProtKB-UniRule"/>
</dbReference>
<comment type="function">
    <text evidence="9">Catalyzes the ATP-dependent phosphorylation of N-acetyl-L-glutamate.</text>
</comment>
<dbReference type="NCBIfam" id="TIGR00761">
    <property type="entry name" value="argB"/>
    <property type="match status" value="1"/>
</dbReference>
<dbReference type="RefSeq" id="WP_272734637.1">
    <property type="nucleotide sequence ID" value="NZ_CP116942.1"/>
</dbReference>
<dbReference type="PIRSF" id="PIRSF000728">
    <property type="entry name" value="NAGK"/>
    <property type="match status" value="1"/>
</dbReference>
<evidence type="ECO:0000256" key="1">
    <source>
        <dbReference type="ARBA" id="ARBA00004828"/>
    </source>
</evidence>
<reference evidence="11" key="1">
    <citation type="submission" date="2023-01" db="EMBL/GenBank/DDBJ databases">
        <title>The diversity of Class Acidimicrobiia in South China Sea sediment environments and the proposal of Iamia marina sp. nov., a novel species of the genus Iamia.</title>
        <authorList>
            <person name="He Y."/>
            <person name="Tian X."/>
        </authorList>
    </citation>
    <scope>NUCLEOTIDE SEQUENCE</scope>
    <source>
        <strain evidence="11">DSM 19957</strain>
    </source>
</reference>
<gene>
    <name evidence="9 11" type="primary">argB</name>
    <name evidence="11" type="ORF">PO878_11445</name>
</gene>
<dbReference type="PANTHER" id="PTHR23342:SF0">
    <property type="entry name" value="N-ACETYLGLUTAMATE SYNTHASE, MITOCHONDRIAL"/>
    <property type="match status" value="1"/>
</dbReference>
<keyword evidence="6 9" id="KW-0418">Kinase</keyword>
<evidence type="ECO:0000256" key="3">
    <source>
        <dbReference type="ARBA" id="ARBA00022605"/>
    </source>
</evidence>
<comment type="catalytic activity">
    <reaction evidence="8 9">
        <text>N-acetyl-L-glutamate + ATP = N-acetyl-L-glutamyl 5-phosphate + ADP</text>
        <dbReference type="Rhea" id="RHEA:14629"/>
        <dbReference type="ChEBI" id="CHEBI:30616"/>
        <dbReference type="ChEBI" id="CHEBI:44337"/>
        <dbReference type="ChEBI" id="CHEBI:57936"/>
        <dbReference type="ChEBI" id="CHEBI:456216"/>
        <dbReference type="EC" id="2.7.2.8"/>
    </reaction>
</comment>
<dbReference type="Gene3D" id="3.40.1160.10">
    <property type="entry name" value="Acetylglutamate kinase-like"/>
    <property type="match status" value="1"/>
</dbReference>
<dbReference type="Pfam" id="PF00696">
    <property type="entry name" value="AA_kinase"/>
    <property type="match status" value="1"/>
</dbReference>
<accession>A0AAE9Y381</accession>
<evidence type="ECO:0000256" key="6">
    <source>
        <dbReference type="ARBA" id="ARBA00022777"/>
    </source>
</evidence>
<dbReference type="GO" id="GO:0005524">
    <property type="term" value="F:ATP binding"/>
    <property type="evidence" value="ECO:0007669"/>
    <property type="project" value="UniProtKB-UniRule"/>
</dbReference>
<evidence type="ECO:0000313" key="11">
    <source>
        <dbReference type="EMBL" id="WCO65112.1"/>
    </source>
</evidence>
<sequence>MAAPVPPEQVEISGVDAATRASVLVEALPYIQAFAGRTVVIKLGGSAMGDPDLAASFASDVVLLRAVGIRPVVVHGGGPQIGEMLARLDMETEFRDGLRVTDAETLDVARMVLGGRVGRDIVSSINRHAPVAVALSGEDAGLIAATQRDPDLGFVGDVVDVDRTILDTLLARSFVPVISTIGSDGRGQAYNINADSAAIAVAQSLGAEKLIYLTDVPGVLTKVGDPSTLISRLSVSRARLLIDDGVIAGGMIPKVEAAVEAVGAGVGSAHVLDGRIAHVVLLELLTDEGVGTMVTRTAEGPT</sequence>
<evidence type="ECO:0000256" key="4">
    <source>
        <dbReference type="ARBA" id="ARBA00022679"/>
    </source>
</evidence>
<feature type="binding site" evidence="9">
    <location>
        <position position="191"/>
    </location>
    <ligand>
        <name>substrate</name>
    </ligand>
</feature>
<dbReference type="InterPro" id="IPR001057">
    <property type="entry name" value="Glu/AcGlu_kinase"/>
</dbReference>
<dbReference type="InterPro" id="IPR036393">
    <property type="entry name" value="AceGlu_kinase-like_sf"/>
</dbReference>